<dbReference type="EMBL" id="JAPWDV010000004">
    <property type="protein sequence ID" value="KAJ6215943.1"/>
    <property type="molecule type" value="Genomic_DNA"/>
</dbReference>
<dbReference type="CDD" id="cd05356">
    <property type="entry name" value="17beta-HSD1_like_SDR_c"/>
    <property type="match status" value="1"/>
</dbReference>
<accession>A0A9Q0LWR7</accession>
<organism evidence="5 6">
    <name type="scientific">Blomia tropicalis</name>
    <name type="common">Mite</name>
    <dbReference type="NCBI Taxonomy" id="40697"/>
    <lineage>
        <taxon>Eukaryota</taxon>
        <taxon>Metazoa</taxon>
        <taxon>Ecdysozoa</taxon>
        <taxon>Arthropoda</taxon>
        <taxon>Chelicerata</taxon>
        <taxon>Arachnida</taxon>
        <taxon>Acari</taxon>
        <taxon>Acariformes</taxon>
        <taxon>Sarcoptiformes</taxon>
        <taxon>Astigmata</taxon>
        <taxon>Glycyphagoidea</taxon>
        <taxon>Echimyopodidae</taxon>
        <taxon>Blomia</taxon>
    </lineage>
</organism>
<evidence type="ECO:0000256" key="2">
    <source>
        <dbReference type="ARBA" id="ARBA00023002"/>
    </source>
</evidence>
<dbReference type="GO" id="GO:0016491">
    <property type="term" value="F:oxidoreductase activity"/>
    <property type="evidence" value="ECO:0007669"/>
    <property type="project" value="UniProtKB-KW"/>
</dbReference>
<dbReference type="PRINTS" id="PR00081">
    <property type="entry name" value="GDHRDH"/>
</dbReference>
<name>A0A9Q0LWR7_BLOTA</name>
<dbReference type="PIRSF" id="PIRSF000126">
    <property type="entry name" value="11-beta-HSD1"/>
    <property type="match status" value="1"/>
</dbReference>
<dbReference type="OrthoDB" id="5545019at2759"/>
<dbReference type="Gene3D" id="3.40.50.720">
    <property type="entry name" value="NAD(P)-binding Rossmann-like Domain"/>
    <property type="match status" value="1"/>
</dbReference>
<dbReference type="OMA" id="LVAPGMM"/>
<comment type="similarity">
    <text evidence="1 3">Belongs to the short-chain dehydrogenases/reductases (SDR) family.</text>
</comment>
<sequence length="330" mass="37914">MSPIEIFGFISFWFILIRLTIWAFIPLWRHLRPINSIWRPSANNWAIVTGGTDGIGLAYCQHLASIGYPLLIISRNYDKLVTVKDQLKQQFGIKCPPIRILAFDFSINDIDGSHYRTIEDEIQQLRPGRVDVLINNVGVSFANADYFTVIAHRSPDLMSKMINVNVVSALMMTRMVWNEMLEQNRGIILNIGSQSALNPIPLLALYSATKAFVDYFTHTLVIESRDHSGVIVQSVLPGFVATKMSHLRPSFNVPTADVFVRSAMSRVGRSNRTFGYWWHTIIGIVYEFFNHTLGSDFNSRLAFNILHSYRVKYYRYKKIRDLYNDPIIDQ</sequence>
<evidence type="ECO:0000256" key="3">
    <source>
        <dbReference type="RuleBase" id="RU000363"/>
    </source>
</evidence>
<proteinExistence type="inferred from homology"/>
<dbReference type="Proteomes" id="UP001142055">
    <property type="component" value="Chromosome 4"/>
</dbReference>
<dbReference type="Pfam" id="PF00106">
    <property type="entry name" value="adh_short"/>
    <property type="match status" value="1"/>
</dbReference>
<keyword evidence="6" id="KW-1185">Reference proteome</keyword>
<keyword evidence="4" id="KW-1133">Transmembrane helix</keyword>
<dbReference type="PRINTS" id="PR00080">
    <property type="entry name" value="SDRFAMILY"/>
</dbReference>
<gene>
    <name evidence="5" type="ORF">RDWZM_010443</name>
</gene>
<keyword evidence="2" id="KW-0560">Oxidoreductase</keyword>
<dbReference type="AlphaFoldDB" id="A0A9Q0LWR7"/>
<dbReference type="PANTHER" id="PTHR43899:SF13">
    <property type="entry name" value="RH59310P"/>
    <property type="match status" value="1"/>
</dbReference>
<keyword evidence="4" id="KW-0472">Membrane</keyword>
<evidence type="ECO:0000313" key="6">
    <source>
        <dbReference type="Proteomes" id="UP001142055"/>
    </source>
</evidence>
<dbReference type="InterPro" id="IPR002347">
    <property type="entry name" value="SDR_fam"/>
</dbReference>
<evidence type="ECO:0000256" key="4">
    <source>
        <dbReference type="SAM" id="Phobius"/>
    </source>
</evidence>
<dbReference type="SUPFAM" id="SSF51735">
    <property type="entry name" value="NAD(P)-binding Rossmann-fold domains"/>
    <property type="match status" value="1"/>
</dbReference>
<protein>
    <submittedName>
        <fullName evidence="5">Uncharacterized protein</fullName>
    </submittedName>
</protein>
<dbReference type="InterPro" id="IPR051019">
    <property type="entry name" value="VLCFA-Steroid_DH"/>
</dbReference>
<feature type="transmembrane region" description="Helical" evidence="4">
    <location>
        <begin position="6"/>
        <end position="28"/>
    </location>
</feature>
<keyword evidence="4" id="KW-0812">Transmembrane</keyword>
<dbReference type="PANTHER" id="PTHR43899">
    <property type="entry name" value="RH59310P"/>
    <property type="match status" value="1"/>
</dbReference>
<dbReference type="GO" id="GO:0005783">
    <property type="term" value="C:endoplasmic reticulum"/>
    <property type="evidence" value="ECO:0007669"/>
    <property type="project" value="TreeGrafter"/>
</dbReference>
<dbReference type="InterPro" id="IPR036291">
    <property type="entry name" value="NAD(P)-bd_dom_sf"/>
</dbReference>
<evidence type="ECO:0000313" key="5">
    <source>
        <dbReference type="EMBL" id="KAJ6215943.1"/>
    </source>
</evidence>
<evidence type="ECO:0000256" key="1">
    <source>
        <dbReference type="ARBA" id="ARBA00006484"/>
    </source>
</evidence>
<comment type="caution">
    <text evidence="5">The sequence shown here is derived from an EMBL/GenBank/DDBJ whole genome shotgun (WGS) entry which is preliminary data.</text>
</comment>
<reference evidence="5" key="1">
    <citation type="submission" date="2022-12" db="EMBL/GenBank/DDBJ databases">
        <title>Genome assemblies of Blomia tropicalis.</title>
        <authorList>
            <person name="Cui Y."/>
        </authorList>
    </citation>
    <scope>NUCLEOTIDE SEQUENCE</scope>
    <source>
        <tissue evidence="5">Adult mites</tissue>
    </source>
</reference>